<keyword evidence="5" id="KW-0132">Cell division</keyword>
<keyword evidence="6 9" id="KW-0175">Coiled coil</keyword>
<keyword evidence="7" id="KW-0131">Cell cycle</keyword>
<feature type="coiled-coil region" evidence="9">
    <location>
        <begin position="33"/>
        <end position="129"/>
    </location>
</feature>
<comment type="caution">
    <text evidence="10">The sequence shown here is derived from an EMBL/GenBank/DDBJ whole genome shotgun (WGS) entry which is preliminary data.</text>
</comment>
<name>U2S605_9ACTN</name>
<comment type="subcellular location">
    <subcellularLocation>
        <location evidence="1">Cytoplasm</location>
    </subcellularLocation>
</comment>
<dbReference type="OrthoDB" id="9815492at2"/>
<dbReference type="NCBIfam" id="TIGR03544">
    <property type="entry name" value="DivI1A_domain"/>
    <property type="match status" value="1"/>
</dbReference>
<evidence type="ECO:0000256" key="2">
    <source>
        <dbReference type="ARBA" id="ARBA00009008"/>
    </source>
</evidence>
<feature type="coiled-coil region" evidence="9">
    <location>
        <begin position="163"/>
        <end position="256"/>
    </location>
</feature>
<keyword evidence="4" id="KW-0963">Cytoplasm</keyword>
<organism evidence="10 11">
    <name type="scientific">Propionibacterium acidifaciens F0233</name>
    <dbReference type="NCBI Taxonomy" id="553198"/>
    <lineage>
        <taxon>Bacteria</taxon>
        <taxon>Bacillati</taxon>
        <taxon>Actinomycetota</taxon>
        <taxon>Actinomycetes</taxon>
        <taxon>Propionibacteriales</taxon>
        <taxon>Propionibacteriaceae</taxon>
        <taxon>Propionibacterium</taxon>
    </lineage>
</organism>
<dbReference type="RefSeq" id="WP_021796627.1">
    <property type="nucleotide sequence ID" value="NZ_ACVN02000061.1"/>
</dbReference>
<evidence type="ECO:0000256" key="4">
    <source>
        <dbReference type="ARBA" id="ARBA00022490"/>
    </source>
</evidence>
<keyword evidence="11" id="KW-1185">Reference proteome</keyword>
<dbReference type="Gene3D" id="6.10.250.660">
    <property type="match status" value="1"/>
</dbReference>
<evidence type="ECO:0000256" key="8">
    <source>
        <dbReference type="ARBA" id="ARBA00031737"/>
    </source>
</evidence>
<dbReference type="EMBL" id="ACVN02000061">
    <property type="protein sequence ID" value="ERK61103.1"/>
    <property type="molecule type" value="Genomic_DNA"/>
</dbReference>
<dbReference type="PANTHER" id="PTHR35794:SF2">
    <property type="entry name" value="CELL DIVISION PROTEIN DIVIVA"/>
    <property type="match status" value="1"/>
</dbReference>
<comment type="similarity">
    <text evidence="2">Belongs to the DivIVA family.</text>
</comment>
<dbReference type="Proteomes" id="UP000017052">
    <property type="component" value="Unassembled WGS sequence"/>
</dbReference>
<dbReference type="GO" id="GO:0005737">
    <property type="term" value="C:cytoplasm"/>
    <property type="evidence" value="ECO:0007669"/>
    <property type="project" value="UniProtKB-SubCell"/>
</dbReference>
<dbReference type="PANTHER" id="PTHR35794">
    <property type="entry name" value="CELL DIVISION PROTEIN DIVIVA"/>
    <property type="match status" value="1"/>
</dbReference>
<dbReference type="InterPro" id="IPR007793">
    <property type="entry name" value="DivIVA_fam"/>
</dbReference>
<dbReference type="InterPro" id="IPR019933">
    <property type="entry name" value="DivIVA_domain"/>
</dbReference>
<evidence type="ECO:0000256" key="1">
    <source>
        <dbReference type="ARBA" id="ARBA00004496"/>
    </source>
</evidence>
<dbReference type="AlphaFoldDB" id="U2S605"/>
<proteinExistence type="inferred from homology"/>
<dbReference type="GO" id="GO:0051301">
    <property type="term" value="P:cell division"/>
    <property type="evidence" value="ECO:0007669"/>
    <property type="project" value="UniProtKB-KW"/>
</dbReference>
<gene>
    <name evidence="10" type="ORF">HMPREF0682_0321</name>
</gene>
<evidence type="ECO:0000256" key="9">
    <source>
        <dbReference type="SAM" id="Coils"/>
    </source>
</evidence>
<evidence type="ECO:0000256" key="6">
    <source>
        <dbReference type="ARBA" id="ARBA00023054"/>
    </source>
</evidence>
<evidence type="ECO:0000313" key="11">
    <source>
        <dbReference type="Proteomes" id="UP000017052"/>
    </source>
</evidence>
<evidence type="ECO:0000256" key="3">
    <source>
        <dbReference type="ARBA" id="ARBA00018787"/>
    </source>
</evidence>
<accession>U2S605</accession>
<sequence length="321" mass="34892">MTLSLDEVRSIRFPMARKPNEDGYRASSVDKFMDELEISYADLVNENEKLKANAGAGEENARLTQQTNQLGAQVSSLGQENEQLRAQLNELRSASDQGSAASAQLAGENDQLRAQIAELQAQLQAAQSAPASAAAASGEPQRVVVTAAQEAGPWAARLLEMSTHEADQLIEEANRQADQVRADAEADADRTRADARVQAEQLVEEATQKAARLDYEARNTADRVTAEAHENARRLIDEAQQRADALDGEVASKRTELLSALESERDNLTASVSQLRGFESEYRANLTSQIQNHLESLQNLSLAPQASGQTPRLDALMNNQG</sequence>
<protein>
    <recommendedName>
        <fullName evidence="3">Cell wall synthesis protein Wag31</fullName>
    </recommendedName>
    <alternativeName>
        <fullName evidence="8">Antigen 84</fullName>
    </alternativeName>
</protein>
<evidence type="ECO:0000313" key="10">
    <source>
        <dbReference type="EMBL" id="ERK61103.1"/>
    </source>
</evidence>
<evidence type="ECO:0000256" key="5">
    <source>
        <dbReference type="ARBA" id="ARBA00022618"/>
    </source>
</evidence>
<reference evidence="10" key="1">
    <citation type="submission" date="2013-08" db="EMBL/GenBank/DDBJ databases">
        <authorList>
            <person name="Durkin A.S."/>
            <person name="Haft D.R."/>
            <person name="McCorrison J."/>
            <person name="Torralba M."/>
            <person name="Gillis M."/>
            <person name="Haft D.H."/>
            <person name="Methe B."/>
            <person name="Sutton G."/>
            <person name="Nelson K.E."/>
        </authorList>
    </citation>
    <scope>NUCLEOTIDE SEQUENCE [LARGE SCALE GENOMIC DNA]</scope>
    <source>
        <strain evidence="10">F0233</strain>
    </source>
</reference>
<evidence type="ECO:0000256" key="7">
    <source>
        <dbReference type="ARBA" id="ARBA00023306"/>
    </source>
</evidence>